<accession>A0A0F9WM69</accession>
<gene>
    <name evidence="1" type="ORF">AAJ76_1080006260</name>
</gene>
<protein>
    <submittedName>
        <fullName evidence="1">Uncharacterized protein</fullName>
    </submittedName>
</protein>
<organism evidence="1 2">
    <name type="scientific">Vairimorpha ceranae</name>
    <dbReference type="NCBI Taxonomy" id="40302"/>
    <lineage>
        <taxon>Eukaryota</taxon>
        <taxon>Fungi</taxon>
        <taxon>Fungi incertae sedis</taxon>
        <taxon>Microsporidia</taxon>
        <taxon>Nosematidae</taxon>
        <taxon>Vairimorpha</taxon>
    </lineage>
</organism>
<comment type="caution">
    <text evidence="1">The sequence shown here is derived from an EMBL/GenBank/DDBJ whole genome shotgun (WGS) entry which is preliminary data.</text>
</comment>
<dbReference type="VEuPathDB" id="MicrosporidiaDB:AAJ76_1080006260"/>
<sequence length="41" mass="5369">MNKLKLHVARKRCSCLRYPRHLFLLFKYLKYKFFRTFFYYK</sequence>
<keyword evidence="2" id="KW-1185">Reference proteome</keyword>
<name>A0A0F9WM69_9MICR</name>
<dbReference type="GeneID" id="36318619"/>
<evidence type="ECO:0000313" key="1">
    <source>
        <dbReference type="EMBL" id="KKO74163.1"/>
    </source>
</evidence>
<reference evidence="1 2" key="1">
    <citation type="journal article" date="2015" name="Environ. Microbiol.">
        <title>Genome analyses suggest the presence of polyploidy and recent human-driven expansions in eight global populations of the honeybee pathogen Nosema ceranae.</title>
        <authorList>
            <person name="Pelin A."/>
            <person name="Selman M."/>
            <person name="Aris-Brosou S."/>
            <person name="Farinelli L."/>
            <person name="Corradi N."/>
        </authorList>
    </citation>
    <scope>NUCLEOTIDE SEQUENCE [LARGE SCALE GENOMIC DNA]</scope>
    <source>
        <strain evidence="1 2">PA08 1199</strain>
    </source>
</reference>
<dbReference type="AlphaFoldDB" id="A0A0F9WM69"/>
<evidence type="ECO:0000313" key="2">
    <source>
        <dbReference type="Proteomes" id="UP000034350"/>
    </source>
</evidence>
<proteinExistence type="predicted"/>
<dbReference type="EMBL" id="JPQZ01000108">
    <property type="protein sequence ID" value="KKO74163.1"/>
    <property type="molecule type" value="Genomic_DNA"/>
</dbReference>
<dbReference type="Proteomes" id="UP000034350">
    <property type="component" value="Unassembled WGS sequence"/>
</dbReference>
<dbReference type="RefSeq" id="XP_024329905.1">
    <property type="nucleotide sequence ID" value="XM_024473722.1"/>
</dbReference>